<dbReference type="RefSeq" id="WP_141351967.1">
    <property type="nucleotide sequence ID" value="NZ_BJNV01000033.1"/>
</dbReference>
<dbReference type="CDD" id="cd00130">
    <property type="entry name" value="PAS"/>
    <property type="match status" value="1"/>
</dbReference>
<dbReference type="PROSITE" id="PS50112">
    <property type="entry name" value="PAS"/>
    <property type="match status" value="1"/>
</dbReference>
<sequence length="443" mass="50121">MTAPAERAPSPTDLAPDARPPEVRAVLDGLLEHLLNGVAYCRMEYTDGQPSDFLFLYTNPAFHTQTGLDGVYGQRISQIVPALPQTDTALLNIFGRVAWGGPPETFELFIKSMAQWFSVSVYCPQPKHFVALFDVVTERKKAEATLEDRARQLRFVQEGSELGFWDWDIATGKVERNPQWGHILGYTFDELQHTAQQWADFVHPNDRERAWASIFDVIEGRSKSHKLEYRMLHKDGSIRWILDQAKVMQRDEHGKATRMCGTHTEITEHKLLEEELRRQAHVDYLTGVYNRRHFMERAEQELSRAHRYGKPLSMLMLDIDHFKLINDRYGHKVGDTVLKAVADLSHATFRDVDILGRLGGEEFAVLLPETDQPAALDAAERLRETIANARIPLTGGEHVTFSMSIGVSSMGSVEDHIDSLLNRADKALYEAKDGGRNRVCGAG</sequence>
<dbReference type="OrthoDB" id="9813903at2"/>
<dbReference type="InterPro" id="IPR000700">
    <property type="entry name" value="PAS-assoc_C"/>
</dbReference>
<organism evidence="4 5">
    <name type="scientific">Zoogloea ramigera</name>
    <dbReference type="NCBI Taxonomy" id="350"/>
    <lineage>
        <taxon>Bacteria</taxon>
        <taxon>Pseudomonadati</taxon>
        <taxon>Pseudomonadota</taxon>
        <taxon>Betaproteobacteria</taxon>
        <taxon>Rhodocyclales</taxon>
        <taxon>Zoogloeaceae</taxon>
        <taxon>Zoogloea</taxon>
    </lineage>
</organism>
<evidence type="ECO:0000313" key="4">
    <source>
        <dbReference type="EMBL" id="GEC96039.1"/>
    </source>
</evidence>
<dbReference type="InterPro" id="IPR000160">
    <property type="entry name" value="GGDEF_dom"/>
</dbReference>
<dbReference type="InterPro" id="IPR029787">
    <property type="entry name" value="Nucleotide_cyclase"/>
</dbReference>
<protein>
    <recommendedName>
        <fullName evidence="6">Diguanylate cyclase</fullName>
    </recommendedName>
</protein>
<dbReference type="InterPro" id="IPR000014">
    <property type="entry name" value="PAS"/>
</dbReference>
<dbReference type="EMBL" id="BJNV01000033">
    <property type="protein sequence ID" value="GEC96039.1"/>
    <property type="molecule type" value="Genomic_DNA"/>
</dbReference>
<dbReference type="PANTHER" id="PTHR46663:SF4">
    <property type="entry name" value="DIGUANYLATE CYCLASE DGCT-RELATED"/>
    <property type="match status" value="1"/>
</dbReference>
<dbReference type="SMART" id="SM00091">
    <property type="entry name" value="PAS"/>
    <property type="match status" value="1"/>
</dbReference>
<dbReference type="NCBIfam" id="TIGR00254">
    <property type="entry name" value="GGDEF"/>
    <property type="match status" value="1"/>
</dbReference>
<dbReference type="SUPFAM" id="SSF55073">
    <property type="entry name" value="Nucleotide cyclase"/>
    <property type="match status" value="1"/>
</dbReference>
<reference evidence="4 5" key="1">
    <citation type="submission" date="2019-06" db="EMBL/GenBank/DDBJ databases">
        <title>Whole genome shotgun sequence of Zoogloea ramigera NBRC 15342.</title>
        <authorList>
            <person name="Hosoyama A."/>
            <person name="Uohara A."/>
            <person name="Ohji S."/>
            <person name="Ichikawa N."/>
        </authorList>
    </citation>
    <scope>NUCLEOTIDE SEQUENCE [LARGE SCALE GENOMIC DNA]</scope>
    <source>
        <strain evidence="4 5">NBRC 15342</strain>
    </source>
</reference>
<feature type="domain" description="PAS" evidence="1">
    <location>
        <begin position="177"/>
        <end position="221"/>
    </location>
</feature>
<dbReference type="NCBIfam" id="TIGR00229">
    <property type="entry name" value="sensory_box"/>
    <property type="match status" value="1"/>
</dbReference>
<dbReference type="SMART" id="SM00086">
    <property type="entry name" value="PAC"/>
    <property type="match status" value="1"/>
</dbReference>
<dbReference type="InterPro" id="IPR052163">
    <property type="entry name" value="DGC-Regulatory_Protein"/>
</dbReference>
<dbReference type="CDD" id="cd01949">
    <property type="entry name" value="GGDEF"/>
    <property type="match status" value="1"/>
</dbReference>
<dbReference type="Pfam" id="PF00990">
    <property type="entry name" value="GGDEF"/>
    <property type="match status" value="1"/>
</dbReference>
<dbReference type="InterPro" id="IPR035965">
    <property type="entry name" value="PAS-like_dom_sf"/>
</dbReference>
<comment type="caution">
    <text evidence="4">The sequence shown here is derived from an EMBL/GenBank/DDBJ whole genome shotgun (WGS) entry which is preliminary data.</text>
</comment>
<evidence type="ECO:0008006" key="6">
    <source>
        <dbReference type="Google" id="ProtNLM"/>
    </source>
</evidence>
<keyword evidence="5" id="KW-1185">Reference proteome</keyword>
<name>A0A4Y4CWA0_ZOORA</name>
<dbReference type="InterPro" id="IPR043128">
    <property type="entry name" value="Rev_trsase/Diguanyl_cyclase"/>
</dbReference>
<evidence type="ECO:0000259" key="2">
    <source>
        <dbReference type="PROSITE" id="PS50113"/>
    </source>
</evidence>
<gene>
    <name evidence="4" type="ORF">ZRA01_21120</name>
</gene>
<evidence type="ECO:0000259" key="3">
    <source>
        <dbReference type="PROSITE" id="PS50887"/>
    </source>
</evidence>
<dbReference type="Gene3D" id="3.30.70.270">
    <property type="match status" value="1"/>
</dbReference>
<feature type="domain" description="PAC" evidence="2">
    <location>
        <begin position="225"/>
        <end position="278"/>
    </location>
</feature>
<proteinExistence type="predicted"/>
<evidence type="ECO:0000259" key="1">
    <source>
        <dbReference type="PROSITE" id="PS50112"/>
    </source>
</evidence>
<accession>A0A4Y4CWA0</accession>
<dbReference type="SUPFAM" id="SSF55785">
    <property type="entry name" value="PYP-like sensor domain (PAS domain)"/>
    <property type="match status" value="2"/>
</dbReference>
<dbReference type="InterPro" id="IPR013655">
    <property type="entry name" value="PAS_fold_3"/>
</dbReference>
<dbReference type="Gene3D" id="2.10.70.100">
    <property type="match status" value="1"/>
</dbReference>
<dbReference type="InterPro" id="IPR001610">
    <property type="entry name" value="PAC"/>
</dbReference>
<dbReference type="PANTHER" id="PTHR46663">
    <property type="entry name" value="DIGUANYLATE CYCLASE DGCT-RELATED"/>
    <property type="match status" value="1"/>
</dbReference>
<evidence type="ECO:0000313" key="5">
    <source>
        <dbReference type="Proteomes" id="UP000318422"/>
    </source>
</evidence>
<dbReference type="Proteomes" id="UP000318422">
    <property type="component" value="Unassembled WGS sequence"/>
</dbReference>
<dbReference type="PROSITE" id="PS50887">
    <property type="entry name" value="GGDEF"/>
    <property type="match status" value="1"/>
</dbReference>
<dbReference type="Gene3D" id="3.30.450.20">
    <property type="entry name" value="PAS domain"/>
    <property type="match status" value="2"/>
</dbReference>
<dbReference type="SMART" id="SM00267">
    <property type="entry name" value="GGDEF"/>
    <property type="match status" value="1"/>
</dbReference>
<dbReference type="AlphaFoldDB" id="A0A4Y4CWA0"/>
<dbReference type="FunFam" id="3.30.70.270:FF:000001">
    <property type="entry name" value="Diguanylate cyclase domain protein"/>
    <property type="match status" value="1"/>
</dbReference>
<dbReference type="Pfam" id="PF08447">
    <property type="entry name" value="PAS_3"/>
    <property type="match status" value="1"/>
</dbReference>
<feature type="domain" description="GGDEF" evidence="3">
    <location>
        <begin position="310"/>
        <end position="443"/>
    </location>
</feature>
<dbReference type="PROSITE" id="PS50113">
    <property type="entry name" value="PAC"/>
    <property type="match status" value="1"/>
</dbReference>
<dbReference type="GO" id="GO:0003824">
    <property type="term" value="F:catalytic activity"/>
    <property type="evidence" value="ECO:0007669"/>
    <property type="project" value="UniProtKB-ARBA"/>
</dbReference>